<name>A0ABT9D816_9CELL</name>
<dbReference type="Pfam" id="PF08922">
    <property type="entry name" value="DUF1905"/>
    <property type="match status" value="1"/>
</dbReference>
<protein>
    <submittedName>
        <fullName evidence="1">DUF1905 domain-containing protein</fullName>
    </submittedName>
</protein>
<organism evidence="1 2">
    <name type="scientific">Actinotalea lenta</name>
    <dbReference type="NCBI Taxonomy" id="3064654"/>
    <lineage>
        <taxon>Bacteria</taxon>
        <taxon>Bacillati</taxon>
        <taxon>Actinomycetota</taxon>
        <taxon>Actinomycetes</taxon>
        <taxon>Micrococcales</taxon>
        <taxon>Cellulomonadaceae</taxon>
        <taxon>Actinotalea</taxon>
    </lineage>
</organism>
<dbReference type="SUPFAM" id="SSF141694">
    <property type="entry name" value="AF2212/PG0164-like"/>
    <property type="match status" value="1"/>
</dbReference>
<reference evidence="1 2" key="1">
    <citation type="submission" date="2023-07" db="EMBL/GenBank/DDBJ databases">
        <title>Description of novel actinomycetes strains, isolated from tidal flat sediment.</title>
        <authorList>
            <person name="Lu C."/>
        </authorList>
    </citation>
    <scope>NUCLEOTIDE SEQUENCE [LARGE SCALE GENOMIC DNA]</scope>
    <source>
        <strain evidence="1 2">SYSU T00b441</strain>
    </source>
</reference>
<evidence type="ECO:0000313" key="2">
    <source>
        <dbReference type="Proteomes" id="UP001232536"/>
    </source>
</evidence>
<dbReference type="EMBL" id="JAUQYP010000001">
    <property type="protein sequence ID" value="MDO8107010.1"/>
    <property type="molecule type" value="Genomic_DNA"/>
</dbReference>
<proteinExistence type="predicted"/>
<sequence>MDYEFEAVLYEWEARRADSWVFVNLPEQLADEVLDAGAHVTRGFGSLRVEVRIGTTVWRTSIFPSQGAGTFVLPLKKAVRRAQGLTVGDTATVHLRLVDA</sequence>
<evidence type="ECO:0000313" key="1">
    <source>
        <dbReference type="EMBL" id="MDO8107010.1"/>
    </source>
</evidence>
<comment type="caution">
    <text evidence="1">The sequence shown here is derived from an EMBL/GenBank/DDBJ whole genome shotgun (WGS) entry which is preliminary data.</text>
</comment>
<dbReference type="InterPro" id="IPR015018">
    <property type="entry name" value="DUF1905"/>
</dbReference>
<gene>
    <name evidence="1" type="ORF">Q6348_07335</name>
</gene>
<dbReference type="Proteomes" id="UP001232536">
    <property type="component" value="Unassembled WGS sequence"/>
</dbReference>
<keyword evidence="2" id="KW-1185">Reference proteome</keyword>
<dbReference type="InterPro" id="IPR037079">
    <property type="entry name" value="AF2212/PG0164-like_sf"/>
</dbReference>
<dbReference type="Gene3D" id="2.40.30.100">
    <property type="entry name" value="AF2212/PG0164-like"/>
    <property type="match status" value="1"/>
</dbReference>
<dbReference type="RefSeq" id="WP_304600647.1">
    <property type="nucleotide sequence ID" value="NZ_JAUQYO010000001.1"/>
</dbReference>
<accession>A0ABT9D816</accession>